<evidence type="ECO:0000313" key="1">
    <source>
        <dbReference type="EMBL" id="KAI4306559.1"/>
    </source>
</evidence>
<accession>A0ACB9LA11</accession>
<reference evidence="1 2" key="1">
    <citation type="journal article" date="2022" name="DNA Res.">
        <title>Chromosomal-level genome assembly of the orchid tree Bauhinia variegata (Leguminosae; Cercidoideae) supports the allotetraploid origin hypothesis of Bauhinia.</title>
        <authorList>
            <person name="Zhong Y."/>
            <person name="Chen Y."/>
            <person name="Zheng D."/>
            <person name="Pang J."/>
            <person name="Liu Y."/>
            <person name="Luo S."/>
            <person name="Meng S."/>
            <person name="Qian L."/>
            <person name="Wei D."/>
            <person name="Dai S."/>
            <person name="Zhou R."/>
        </authorList>
    </citation>
    <scope>NUCLEOTIDE SEQUENCE [LARGE SCALE GENOMIC DNA]</scope>
    <source>
        <strain evidence="1">BV-YZ2020</strain>
    </source>
</reference>
<evidence type="ECO:0000313" key="2">
    <source>
        <dbReference type="Proteomes" id="UP000828941"/>
    </source>
</evidence>
<organism evidence="1 2">
    <name type="scientific">Bauhinia variegata</name>
    <name type="common">Purple orchid tree</name>
    <name type="synonym">Phanera variegata</name>
    <dbReference type="NCBI Taxonomy" id="167791"/>
    <lineage>
        <taxon>Eukaryota</taxon>
        <taxon>Viridiplantae</taxon>
        <taxon>Streptophyta</taxon>
        <taxon>Embryophyta</taxon>
        <taxon>Tracheophyta</taxon>
        <taxon>Spermatophyta</taxon>
        <taxon>Magnoliopsida</taxon>
        <taxon>eudicotyledons</taxon>
        <taxon>Gunneridae</taxon>
        <taxon>Pentapetalae</taxon>
        <taxon>rosids</taxon>
        <taxon>fabids</taxon>
        <taxon>Fabales</taxon>
        <taxon>Fabaceae</taxon>
        <taxon>Cercidoideae</taxon>
        <taxon>Cercideae</taxon>
        <taxon>Bauhiniinae</taxon>
        <taxon>Bauhinia</taxon>
    </lineage>
</organism>
<gene>
    <name evidence="1" type="ORF">L6164_029827</name>
</gene>
<comment type="caution">
    <text evidence="1">The sequence shown here is derived from an EMBL/GenBank/DDBJ whole genome shotgun (WGS) entry which is preliminary data.</text>
</comment>
<proteinExistence type="predicted"/>
<dbReference type="Proteomes" id="UP000828941">
    <property type="component" value="Chromosome 12"/>
</dbReference>
<sequence length="99" mass="11071">MKSGALMISVRGKGLVTYDPREDSYKRIEVLEDERWLQETVYTESLVSPYGSNGRSDSMQVQQKRSSGSSTNSLWQLVLGLTNGIVGHFSCYSGSCDRR</sequence>
<name>A0ACB9LA11_BAUVA</name>
<keyword evidence="2" id="KW-1185">Reference proteome</keyword>
<protein>
    <submittedName>
        <fullName evidence="1">Uncharacterized protein</fullName>
    </submittedName>
</protein>
<dbReference type="EMBL" id="CM039437">
    <property type="protein sequence ID" value="KAI4306559.1"/>
    <property type="molecule type" value="Genomic_DNA"/>
</dbReference>